<comment type="caution">
    <text evidence="2">The sequence shown here is derived from an EMBL/GenBank/DDBJ whole genome shotgun (WGS) entry which is preliminary data.</text>
</comment>
<evidence type="ECO:0000313" key="2">
    <source>
        <dbReference type="EMBL" id="KAL2634567.1"/>
    </source>
</evidence>
<dbReference type="EMBL" id="JBHFFA010000003">
    <property type="protein sequence ID" value="KAL2634567.1"/>
    <property type="molecule type" value="Genomic_DNA"/>
</dbReference>
<name>A0ABD1YYZ0_9MARC</name>
<feature type="region of interest" description="Disordered" evidence="1">
    <location>
        <begin position="53"/>
        <end position="73"/>
    </location>
</feature>
<keyword evidence="3" id="KW-1185">Reference proteome</keyword>
<sequence>MPIWSGGKFRKTWFGPYVIIRAMKDNVIELENPDGEPIGKLVNVNRLKPYRSLDLPDVPTMPTPGGGQDPNAT</sequence>
<proteinExistence type="predicted"/>
<evidence type="ECO:0000313" key="3">
    <source>
        <dbReference type="Proteomes" id="UP001605036"/>
    </source>
</evidence>
<feature type="compositionally biased region" description="Gly residues" evidence="1">
    <location>
        <begin position="64"/>
        <end position="73"/>
    </location>
</feature>
<accession>A0ABD1YYZ0</accession>
<dbReference type="AlphaFoldDB" id="A0ABD1YYZ0"/>
<gene>
    <name evidence="2" type="ORF">R1flu_006046</name>
</gene>
<evidence type="ECO:0000256" key="1">
    <source>
        <dbReference type="SAM" id="MobiDB-lite"/>
    </source>
</evidence>
<reference evidence="2 3" key="1">
    <citation type="submission" date="2024-09" db="EMBL/GenBank/DDBJ databases">
        <title>Chromosome-scale assembly of Riccia fluitans.</title>
        <authorList>
            <person name="Paukszto L."/>
            <person name="Sawicki J."/>
            <person name="Karawczyk K."/>
            <person name="Piernik-Szablinska J."/>
            <person name="Szczecinska M."/>
            <person name="Mazdziarz M."/>
        </authorList>
    </citation>
    <scope>NUCLEOTIDE SEQUENCE [LARGE SCALE GENOMIC DNA]</scope>
    <source>
        <strain evidence="2">Rf_01</strain>
        <tissue evidence="2">Aerial parts of the thallus</tissue>
    </source>
</reference>
<organism evidence="2 3">
    <name type="scientific">Riccia fluitans</name>
    <dbReference type="NCBI Taxonomy" id="41844"/>
    <lineage>
        <taxon>Eukaryota</taxon>
        <taxon>Viridiplantae</taxon>
        <taxon>Streptophyta</taxon>
        <taxon>Embryophyta</taxon>
        <taxon>Marchantiophyta</taxon>
        <taxon>Marchantiopsida</taxon>
        <taxon>Marchantiidae</taxon>
        <taxon>Marchantiales</taxon>
        <taxon>Ricciaceae</taxon>
        <taxon>Riccia</taxon>
    </lineage>
</organism>
<protein>
    <submittedName>
        <fullName evidence="2">Uncharacterized protein</fullName>
    </submittedName>
</protein>
<dbReference type="Proteomes" id="UP001605036">
    <property type="component" value="Unassembled WGS sequence"/>
</dbReference>